<name>A0AAV1V4Q5_9STRA</name>
<gene>
    <name evidence="1" type="ORF">PM001_LOCUS208</name>
    <name evidence="2" type="ORF">PM001_LOCUS26741</name>
</gene>
<dbReference type="Proteomes" id="UP001162060">
    <property type="component" value="Unassembled WGS sequence"/>
</dbReference>
<protein>
    <submittedName>
        <fullName evidence="2">Uncharacterized protein</fullName>
    </submittedName>
</protein>
<proteinExistence type="predicted"/>
<evidence type="ECO:0000313" key="1">
    <source>
        <dbReference type="EMBL" id="CAK7891533.1"/>
    </source>
</evidence>
<organism evidence="2 3">
    <name type="scientific">Peronospora matthiolae</name>
    <dbReference type="NCBI Taxonomy" id="2874970"/>
    <lineage>
        <taxon>Eukaryota</taxon>
        <taxon>Sar</taxon>
        <taxon>Stramenopiles</taxon>
        <taxon>Oomycota</taxon>
        <taxon>Peronosporomycetes</taxon>
        <taxon>Peronosporales</taxon>
        <taxon>Peronosporaceae</taxon>
        <taxon>Peronospora</taxon>
    </lineage>
</organism>
<sequence length="62" mass="6858">MDLQEADAETPLNEHDAAFFETHGHTKRVQFCGVVSVNFGKQAWTWVCATCAQTGARNGVKF</sequence>
<reference evidence="2" key="1">
    <citation type="submission" date="2024-01" db="EMBL/GenBank/DDBJ databases">
        <authorList>
            <person name="Webb A."/>
        </authorList>
    </citation>
    <scope>NUCLEOTIDE SEQUENCE</scope>
    <source>
        <strain evidence="2">Pm1</strain>
    </source>
</reference>
<evidence type="ECO:0000313" key="2">
    <source>
        <dbReference type="EMBL" id="CAK7941591.1"/>
    </source>
</evidence>
<evidence type="ECO:0000313" key="3">
    <source>
        <dbReference type="Proteomes" id="UP001162060"/>
    </source>
</evidence>
<dbReference type="EMBL" id="CAKLBY020000264">
    <property type="protein sequence ID" value="CAK7941591.1"/>
    <property type="molecule type" value="Genomic_DNA"/>
</dbReference>
<dbReference type="AlphaFoldDB" id="A0AAV1V4Q5"/>
<accession>A0AAV1V4Q5</accession>
<dbReference type="EMBL" id="CAKLBY020000003">
    <property type="protein sequence ID" value="CAK7891533.1"/>
    <property type="molecule type" value="Genomic_DNA"/>
</dbReference>
<comment type="caution">
    <text evidence="2">The sequence shown here is derived from an EMBL/GenBank/DDBJ whole genome shotgun (WGS) entry which is preliminary data.</text>
</comment>